<organism evidence="2 3">
    <name type="scientific">Mycobacteroides chelonae</name>
    <name type="common">Mycobacterium chelonae</name>
    <dbReference type="NCBI Taxonomy" id="1774"/>
    <lineage>
        <taxon>Bacteria</taxon>
        <taxon>Bacillati</taxon>
        <taxon>Actinomycetota</taxon>
        <taxon>Actinomycetes</taxon>
        <taxon>Mycobacteriales</taxon>
        <taxon>Mycobacteriaceae</taxon>
        <taxon>Mycobacteroides</taxon>
    </lineage>
</organism>
<sequence>MSRPRQERALGSPPADLAGFPKWRLRPNFVLRRAHRAGLSPWWFSSDLSGRFDLVSPSGTCYLATDVTTALRERFGHDLVEQGTVSFKFAAQTEVSALMVPAGRWVADCCHDDAARFGLTRELGTCALYELPQGWAMALHGGGHHGLRYQTRFTTSPRPNAVALFDDGGVHDWPVDPAPLGGVQACTDAGIEVADLPTRAQLRVIEPPEGK</sequence>
<feature type="domain" description="RES" evidence="1">
    <location>
        <begin position="31"/>
        <end position="168"/>
    </location>
</feature>
<evidence type="ECO:0000313" key="2">
    <source>
        <dbReference type="EMBL" id="OHU52315.1"/>
    </source>
</evidence>
<comment type="caution">
    <text evidence="2">The sequence shown here is derived from an EMBL/GenBank/DDBJ whole genome shotgun (WGS) entry which is preliminary data.</text>
</comment>
<evidence type="ECO:0000259" key="1">
    <source>
        <dbReference type="Pfam" id="PF08808"/>
    </source>
</evidence>
<dbReference type="InterPro" id="IPR014914">
    <property type="entry name" value="RES_dom"/>
</dbReference>
<dbReference type="RefSeq" id="WP_070947595.1">
    <property type="nucleotide sequence ID" value="NZ_MLIQ01000021.1"/>
</dbReference>
<dbReference type="AlphaFoldDB" id="A0A1S1LNM9"/>
<dbReference type="Pfam" id="PF08808">
    <property type="entry name" value="RES"/>
    <property type="match status" value="1"/>
</dbReference>
<accession>A0A1S1LNM9</accession>
<proteinExistence type="predicted"/>
<protein>
    <recommendedName>
        <fullName evidence="1">RES domain-containing protein</fullName>
    </recommendedName>
</protein>
<reference evidence="2 3" key="1">
    <citation type="submission" date="2016-10" db="EMBL/GenBank/DDBJ databases">
        <title>Evaluation of Human, Veterinary and Environmental Mycobacterium chelonae Isolates by Core Genome Phylogenomic Analysis, Targeted Gene Comparison, and Anti-microbial Susceptibility Patterns: A Tale of Mistaken Identities.</title>
        <authorList>
            <person name="Fogelson S.B."/>
            <person name="Camus A.C."/>
            <person name="Lorenz W."/>
            <person name="Vasireddy R."/>
            <person name="Vasireddy S."/>
            <person name="Smith T."/>
            <person name="Brown-Elliott B.A."/>
            <person name="Wallace R.J.Jr."/>
            <person name="Hasan N.A."/>
            <person name="Reischl U."/>
            <person name="Sanchez S."/>
        </authorList>
    </citation>
    <scope>NUCLEOTIDE SEQUENCE [LARGE SCALE GENOMIC DNA]</scope>
    <source>
        <strain evidence="2 3">15515</strain>
    </source>
</reference>
<name>A0A1S1LNM9_MYCCH</name>
<dbReference type="EMBL" id="MLIQ01000021">
    <property type="protein sequence ID" value="OHU52315.1"/>
    <property type="molecule type" value="Genomic_DNA"/>
</dbReference>
<evidence type="ECO:0000313" key="3">
    <source>
        <dbReference type="Proteomes" id="UP000180043"/>
    </source>
</evidence>
<dbReference type="Proteomes" id="UP000180043">
    <property type="component" value="Unassembled WGS sequence"/>
</dbReference>
<gene>
    <name evidence="2" type="ORF">BKG82_18785</name>
</gene>